<feature type="region of interest" description="Disordered" evidence="1">
    <location>
        <begin position="1"/>
        <end position="32"/>
    </location>
</feature>
<proteinExistence type="predicted"/>
<dbReference type="RefSeq" id="XP_002781739.1">
    <property type="nucleotide sequence ID" value="XM_002781693.1"/>
</dbReference>
<dbReference type="GeneID" id="9042275"/>
<keyword evidence="3" id="KW-1185">Reference proteome</keyword>
<sequence>MAESLRRYTENTGIDPEVDDEEDDLEKGTFTNDNTDELAELCMRRYRFYDPEGGLWTPEDFVE</sequence>
<evidence type="ECO:0000256" key="1">
    <source>
        <dbReference type="SAM" id="MobiDB-lite"/>
    </source>
</evidence>
<name>C5KPY7_PERM5</name>
<reference evidence="2 3" key="1">
    <citation type="submission" date="2008-07" db="EMBL/GenBank/DDBJ databases">
        <authorList>
            <person name="El-Sayed N."/>
            <person name="Caler E."/>
            <person name="Inman J."/>
            <person name="Amedeo P."/>
            <person name="Hass B."/>
            <person name="Wortman J."/>
        </authorList>
    </citation>
    <scope>NUCLEOTIDE SEQUENCE [LARGE SCALE GENOMIC DNA]</scope>
    <source>
        <strain evidence="3">ATCC 50983 / TXsc</strain>
    </source>
</reference>
<dbReference type="EMBL" id="GG675180">
    <property type="protein sequence ID" value="EER13534.1"/>
    <property type="molecule type" value="Genomic_DNA"/>
</dbReference>
<organism evidence="3">
    <name type="scientific">Perkinsus marinus (strain ATCC 50983 / TXsc)</name>
    <dbReference type="NCBI Taxonomy" id="423536"/>
    <lineage>
        <taxon>Eukaryota</taxon>
        <taxon>Sar</taxon>
        <taxon>Alveolata</taxon>
        <taxon>Perkinsozoa</taxon>
        <taxon>Perkinsea</taxon>
        <taxon>Perkinsida</taxon>
        <taxon>Perkinsidae</taxon>
        <taxon>Perkinsus</taxon>
    </lineage>
</organism>
<evidence type="ECO:0000313" key="2">
    <source>
        <dbReference type="EMBL" id="EER13534.1"/>
    </source>
</evidence>
<dbReference type="Proteomes" id="UP000007800">
    <property type="component" value="Unassembled WGS sequence"/>
</dbReference>
<accession>C5KPY7</accession>
<dbReference type="AlphaFoldDB" id="C5KPY7"/>
<dbReference type="InParanoid" id="C5KPY7"/>
<protein>
    <submittedName>
        <fullName evidence="2">Uncharacterized protein</fullName>
    </submittedName>
</protein>
<evidence type="ECO:0000313" key="3">
    <source>
        <dbReference type="Proteomes" id="UP000007800"/>
    </source>
</evidence>
<feature type="compositionally biased region" description="Acidic residues" evidence="1">
    <location>
        <begin position="16"/>
        <end position="25"/>
    </location>
</feature>
<gene>
    <name evidence="2" type="ORF">Pmar_PMAR000122</name>
</gene>